<dbReference type="Pfam" id="PF05753">
    <property type="entry name" value="TRAP_beta"/>
    <property type="match status" value="1"/>
</dbReference>
<evidence type="ECO:0000256" key="11">
    <source>
        <dbReference type="PIRNR" id="PIRNR016400"/>
    </source>
</evidence>
<evidence type="ECO:0000256" key="4">
    <source>
        <dbReference type="ARBA" id="ARBA00021110"/>
    </source>
</evidence>
<evidence type="ECO:0000256" key="9">
    <source>
        <dbReference type="ARBA" id="ARBA00023136"/>
    </source>
</evidence>
<evidence type="ECO:0000256" key="6">
    <source>
        <dbReference type="ARBA" id="ARBA00022729"/>
    </source>
</evidence>
<dbReference type="GO" id="GO:0005789">
    <property type="term" value="C:endoplasmic reticulum membrane"/>
    <property type="evidence" value="ECO:0007669"/>
    <property type="project" value="UniProtKB-SubCell"/>
</dbReference>
<evidence type="ECO:0000313" key="12">
    <source>
        <dbReference type="EMBL" id="CAH1796851.1"/>
    </source>
</evidence>
<evidence type="ECO:0000256" key="10">
    <source>
        <dbReference type="ARBA" id="ARBA00023180"/>
    </source>
</evidence>
<comment type="subcellular location">
    <subcellularLocation>
        <location evidence="2">Endoplasmic reticulum membrane</location>
        <topology evidence="2">Single-pass type I membrane protein</topology>
    </subcellularLocation>
</comment>
<keyword evidence="10" id="KW-0325">Glycoprotein</keyword>
<evidence type="ECO:0000256" key="5">
    <source>
        <dbReference type="ARBA" id="ARBA00022692"/>
    </source>
</evidence>
<accession>A0A8J1XU60</accession>
<sequence length="197" mass="21762">MIAIKTDKEITMKCLLFVLAAIVAVHAIDEDPNARILASKNILNEYLVEGKDLTVEYYLYNVGASAALNVQLADYSFPEGDFEVVRGFLNAQWERLAPGSNVSHAVIVRPLKSGYFNFTSAEISYLSAEDAEEPTLAYTSAPGEGGIISLKDYDRKFSPHIVDWATFALMCLPSLGIPLLLWYSSKSKYDAPKAKKN</sequence>
<dbReference type="AlphaFoldDB" id="A0A8J1XU60"/>
<evidence type="ECO:0000313" key="13">
    <source>
        <dbReference type="Proteomes" id="UP000749559"/>
    </source>
</evidence>
<keyword evidence="6" id="KW-0732">Signal</keyword>
<name>A0A8J1XU60_OWEFU</name>
<organism evidence="12 13">
    <name type="scientific">Owenia fusiformis</name>
    <name type="common">Polychaete worm</name>
    <dbReference type="NCBI Taxonomy" id="6347"/>
    <lineage>
        <taxon>Eukaryota</taxon>
        <taxon>Metazoa</taxon>
        <taxon>Spiralia</taxon>
        <taxon>Lophotrochozoa</taxon>
        <taxon>Annelida</taxon>
        <taxon>Polychaeta</taxon>
        <taxon>Sedentaria</taxon>
        <taxon>Canalipalpata</taxon>
        <taxon>Sabellida</taxon>
        <taxon>Oweniida</taxon>
        <taxon>Oweniidae</taxon>
        <taxon>Owenia</taxon>
    </lineage>
</organism>
<evidence type="ECO:0000256" key="3">
    <source>
        <dbReference type="ARBA" id="ARBA00005610"/>
    </source>
</evidence>
<evidence type="ECO:0000256" key="7">
    <source>
        <dbReference type="ARBA" id="ARBA00022824"/>
    </source>
</evidence>
<dbReference type="PANTHER" id="PTHR12861:SF3">
    <property type="entry name" value="TRANSLOCON-ASSOCIATED PROTEIN SUBUNIT BETA"/>
    <property type="match status" value="1"/>
</dbReference>
<keyword evidence="9 11" id="KW-0472">Membrane</keyword>
<comment type="subunit">
    <text evidence="11">Heterotetramer of TRAP-alpha, TRAP-beta, TRAP-delta and TRAP-gamma.</text>
</comment>
<dbReference type="InterPro" id="IPR008856">
    <property type="entry name" value="TRAP_beta"/>
</dbReference>
<keyword evidence="13" id="KW-1185">Reference proteome</keyword>
<proteinExistence type="inferred from homology"/>
<keyword evidence="7 11" id="KW-0256">Endoplasmic reticulum</keyword>
<dbReference type="PIRSF" id="PIRSF016400">
    <property type="entry name" value="TRAP_beta"/>
    <property type="match status" value="1"/>
</dbReference>
<comment type="caution">
    <text evidence="12">The sequence shown here is derived from an EMBL/GenBank/DDBJ whole genome shotgun (WGS) entry which is preliminary data.</text>
</comment>
<dbReference type="Proteomes" id="UP000749559">
    <property type="component" value="Unassembled WGS sequence"/>
</dbReference>
<protein>
    <recommendedName>
        <fullName evidence="4 11">Translocon-associated protein subunit beta</fullName>
        <shortName evidence="11">TRAP-beta</shortName>
    </recommendedName>
    <alternativeName>
        <fullName evidence="11">Signal sequence receptor subunit beta</fullName>
    </alternativeName>
</protein>
<evidence type="ECO:0000256" key="1">
    <source>
        <dbReference type="ARBA" id="ARBA00002838"/>
    </source>
</evidence>
<gene>
    <name evidence="12" type="ORF">OFUS_LOCUS21217</name>
</gene>
<dbReference type="EMBL" id="CAIIXF020000010">
    <property type="protein sequence ID" value="CAH1796851.1"/>
    <property type="molecule type" value="Genomic_DNA"/>
</dbReference>
<comment type="function">
    <text evidence="1 11">TRAP proteins are part of a complex whose function is to bind calcium to the ER membrane and thereby regulate the retention of ER resident proteins.</text>
</comment>
<evidence type="ECO:0000256" key="8">
    <source>
        <dbReference type="ARBA" id="ARBA00022989"/>
    </source>
</evidence>
<dbReference type="OrthoDB" id="5860827at2759"/>
<reference evidence="12" key="1">
    <citation type="submission" date="2022-03" db="EMBL/GenBank/DDBJ databases">
        <authorList>
            <person name="Martin C."/>
        </authorList>
    </citation>
    <scope>NUCLEOTIDE SEQUENCE</scope>
</reference>
<keyword evidence="5" id="KW-0812">Transmembrane</keyword>
<keyword evidence="8" id="KW-1133">Transmembrane helix</keyword>
<comment type="similarity">
    <text evidence="3 11">Belongs to the TRAP-beta family.</text>
</comment>
<dbReference type="PANTHER" id="PTHR12861">
    <property type="entry name" value="TRANSLOCON-ASSOCIATED PROTEIN, BETA SUBUNIT PRECURSOR TRAP-BETA SIGNAL SEQUENCE RECEPTOR BETA SUBUNIT"/>
    <property type="match status" value="1"/>
</dbReference>
<evidence type="ECO:0000256" key="2">
    <source>
        <dbReference type="ARBA" id="ARBA00004115"/>
    </source>
</evidence>